<evidence type="ECO:0000256" key="8">
    <source>
        <dbReference type="ARBA" id="ARBA00023274"/>
    </source>
</evidence>
<dbReference type="GO" id="GO:0000398">
    <property type="term" value="P:mRNA splicing, via spliceosome"/>
    <property type="evidence" value="ECO:0007669"/>
    <property type="project" value="InterPro"/>
</dbReference>
<evidence type="ECO:0000256" key="11">
    <source>
        <dbReference type="SAM" id="Phobius"/>
    </source>
</evidence>
<evidence type="ECO:0000256" key="10">
    <source>
        <dbReference type="SAM" id="MobiDB-lite"/>
    </source>
</evidence>
<keyword evidence="8" id="KW-0687">Ribonucleoprotein</keyword>
<dbReference type="PROSITE" id="PS52002">
    <property type="entry name" value="SM"/>
    <property type="match status" value="1"/>
</dbReference>
<reference evidence="13" key="1">
    <citation type="submission" date="2021-06" db="EMBL/GenBank/DDBJ databases">
        <authorList>
            <person name="Kallberg Y."/>
            <person name="Tangrot J."/>
            <person name="Rosling A."/>
        </authorList>
    </citation>
    <scope>NUCLEOTIDE SEQUENCE</scope>
    <source>
        <strain evidence="13">MT106</strain>
    </source>
</reference>
<keyword evidence="4" id="KW-0747">Spliceosome</keyword>
<evidence type="ECO:0000256" key="1">
    <source>
        <dbReference type="ARBA" id="ARBA00004123"/>
    </source>
</evidence>
<dbReference type="GO" id="GO:0005688">
    <property type="term" value="C:U6 snRNP"/>
    <property type="evidence" value="ECO:0007669"/>
    <property type="project" value="InterPro"/>
</dbReference>
<evidence type="ECO:0000256" key="2">
    <source>
        <dbReference type="ARBA" id="ARBA00006850"/>
    </source>
</evidence>
<dbReference type="GO" id="GO:0003729">
    <property type="term" value="F:mRNA binding"/>
    <property type="evidence" value="ECO:0007669"/>
    <property type="project" value="TreeGrafter"/>
</dbReference>
<dbReference type="OrthoDB" id="10263346at2759"/>
<evidence type="ECO:0000256" key="5">
    <source>
        <dbReference type="ARBA" id="ARBA00022884"/>
    </source>
</evidence>
<protein>
    <submittedName>
        <fullName evidence="13">2645_t:CDS:1</fullName>
    </submittedName>
</protein>
<dbReference type="Gene3D" id="2.30.30.100">
    <property type="match status" value="1"/>
</dbReference>
<evidence type="ECO:0000313" key="13">
    <source>
        <dbReference type="EMBL" id="CAG8489678.1"/>
    </source>
</evidence>
<dbReference type="FunFam" id="2.30.30.100:FF:000027">
    <property type="entry name" value="U6 snRNA-associated Sm-like protein LSm8"/>
    <property type="match status" value="1"/>
</dbReference>
<dbReference type="InterPro" id="IPR001163">
    <property type="entry name" value="Sm_dom_euk/arc"/>
</dbReference>
<feature type="region of interest" description="Disordered" evidence="10">
    <location>
        <begin position="18"/>
        <end position="68"/>
    </location>
</feature>
<evidence type="ECO:0000259" key="12">
    <source>
        <dbReference type="PROSITE" id="PS52002"/>
    </source>
</evidence>
<proteinExistence type="inferred from homology"/>
<dbReference type="Proteomes" id="UP000789831">
    <property type="component" value="Unassembled WGS sequence"/>
</dbReference>
<comment type="caution">
    <text evidence="13">The sequence shown here is derived from an EMBL/GenBank/DDBJ whole genome shotgun (WGS) entry which is preliminary data.</text>
</comment>
<comment type="similarity">
    <text evidence="2">Belongs to the snRNP Sm proteins family.</text>
</comment>
<gene>
    <name evidence="13" type="ORF">AGERDE_LOCUS3681</name>
</gene>
<feature type="transmembrane region" description="Helical" evidence="11">
    <location>
        <begin position="164"/>
        <end position="187"/>
    </location>
</feature>
<evidence type="ECO:0000256" key="3">
    <source>
        <dbReference type="ARBA" id="ARBA00022664"/>
    </source>
</evidence>
<dbReference type="InterPro" id="IPR010920">
    <property type="entry name" value="LSM_dom_sf"/>
</dbReference>
<keyword evidence="3" id="KW-0507">mRNA processing</keyword>
<feature type="domain" description="Sm" evidence="12">
    <location>
        <begin position="236"/>
        <end position="314"/>
    </location>
</feature>
<dbReference type="PANTHER" id="PTHR15588:SF9">
    <property type="entry name" value="U6 SNRNA-ASSOCIATED SM-LIKE PROTEIN LSM8"/>
    <property type="match status" value="1"/>
</dbReference>
<evidence type="ECO:0000313" key="14">
    <source>
        <dbReference type="Proteomes" id="UP000789831"/>
    </source>
</evidence>
<dbReference type="GO" id="GO:0071011">
    <property type="term" value="C:precatalytic spliceosome"/>
    <property type="evidence" value="ECO:0007669"/>
    <property type="project" value="TreeGrafter"/>
</dbReference>
<keyword evidence="11" id="KW-0472">Membrane</keyword>
<keyword evidence="14" id="KW-1185">Reference proteome</keyword>
<evidence type="ECO:0000256" key="6">
    <source>
        <dbReference type="ARBA" id="ARBA00023187"/>
    </source>
</evidence>
<dbReference type="EMBL" id="CAJVPL010000377">
    <property type="protein sequence ID" value="CAG8489678.1"/>
    <property type="molecule type" value="Genomic_DNA"/>
</dbReference>
<dbReference type="GO" id="GO:0046540">
    <property type="term" value="C:U4/U6 x U5 tri-snRNP complex"/>
    <property type="evidence" value="ECO:0007669"/>
    <property type="project" value="InterPro"/>
</dbReference>
<keyword evidence="5" id="KW-0694">RNA-binding</keyword>
<dbReference type="InterPro" id="IPR047575">
    <property type="entry name" value="Sm"/>
</dbReference>
<dbReference type="PANTHER" id="PTHR15588">
    <property type="entry name" value="LSM1"/>
    <property type="match status" value="1"/>
</dbReference>
<evidence type="ECO:0000256" key="7">
    <source>
        <dbReference type="ARBA" id="ARBA00023242"/>
    </source>
</evidence>
<dbReference type="SUPFAM" id="SSF50182">
    <property type="entry name" value="Sm-like ribonucleoproteins"/>
    <property type="match status" value="1"/>
</dbReference>
<name>A0A9N8ZF83_9GLOM</name>
<feature type="compositionally biased region" description="Polar residues" evidence="10">
    <location>
        <begin position="41"/>
        <end position="51"/>
    </location>
</feature>
<organism evidence="13 14">
    <name type="scientific">Ambispora gerdemannii</name>
    <dbReference type="NCBI Taxonomy" id="144530"/>
    <lineage>
        <taxon>Eukaryota</taxon>
        <taxon>Fungi</taxon>
        <taxon>Fungi incertae sedis</taxon>
        <taxon>Mucoromycota</taxon>
        <taxon>Glomeromycotina</taxon>
        <taxon>Glomeromycetes</taxon>
        <taxon>Archaeosporales</taxon>
        <taxon>Ambisporaceae</taxon>
        <taxon>Ambispora</taxon>
    </lineage>
</organism>
<accession>A0A9N8ZF83</accession>
<dbReference type="Pfam" id="PF01423">
    <property type="entry name" value="LSM"/>
    <property type="match status" value="1"/>
</dbReference>
<keyword evidence="11" id="KW-0812">Transmembrane</keyword>
<dbReference type="InterPro" id="IPR044642">
    <property type="entry name" value="PTHR15588"/>
</dbReference>
<dbReference type="CDD" id="cd01727">
    <property type="entry name" value="LSm8"/>
    <property type="match status" value="1"/>
</dbReference>
<evidence type="ECO:0000256" key="4">
    <source>
        <dbReference type="ARBA" id="ARBA00022728"/>
    </source>
</evidence>
<evidence type="ECO:0000256" key="9">
    <source>
        <dbReference type="SAM" id="Coils"/>
    </source>
</evidence>
<sequence>MPETLSSLTPLESDNYLMNQAKKVHGPLNSKEPGDLGDDWSISSGKSSEGEVNNGEEDQGSDNSKKITPSYVKSKEIIEDVLNLCESSSAHLSTDILMFLQNERIETIVKTLKLNTRDQTSQYTMIHDVIANIESLIEVVDRLSTQVENNEIELQKIRQRLATLYLKLVYSYLLVAVVMVVIGWFFFVAGDDEVARSEMVLVVGEPLFRLDAQTVTNGFFGQSVILHMLRHSVSRTYFNSDMSLINFPESVEVITVDGRVIVGTLKGFDQTTNIILSGCHERVFSETEGVEKVPLGLYIIRGDNICVVGELDTERDEAIDYSEIRAPPIYDIMKR</sequence>
<keyword evidence="9" id="KW-0175">Coiled coil</keyword>
<dbReference type="InterPro" id="IPR034103">
    <property type="entry name" value="Lsm8"/>
</dbReference>
<comment type="subcellular location">
    <subcellularLocation>
        <location evidence="1">Nucleus</location>
    </subcellularLocation>
</comment>
<keyword evidence="6" id="KW-0508">mRNA splicing</keyword>
<dbReference type="AlphaFoldDB" id="A0A9N8ZF83"/>
<dbReference type="SMART" id="SM00651">
    <property type="entry name" value="Sm"/>
    <property type="match status" value="1"/>
</dbReference>
<keyword evidence="7" id="KW-0539">Nucleus</keyword>
<keyword evidence="11" id="KW-1133">Transmembrane helix</keyword>
<feature type="coiled-coil region" evidence="9">
    <location>
        <begin position="133"/>
        <end position="167"/>
    </location>
</feature>